<evidence type="ECO:0000256" key="8">
    <source>
        <dbReference type="ARBA" id="ARBA00023163"/>
    </source>
</evidence>
<dbReference type="InterPro" id="IPR009057">
    <property type="entry name" value="Homeodomain-like_sf"/>
</dbReference>
<reference evidence="13 14" key="1">
    <citation type="submission" date="2018-07" db="EMBL/GenBank/DDBJ databases">
        <title>Anaerosacharophilus polymeroproducens gen. nov. sp. nov., an anaerobic bacterium isolated from salt field.</title>
        <authorList>
            <person name="Kim W."/>
            <person name="Yang S.-H."/>
            <person name="Oh J."/>
            <person name="Lee J.-H."/>
            <person name="Kwon K.K."/>
        </authorList>
    </citation>
    <scope>NUCLEOTIDE SEQUENCE [LARGE SCALE GENOMIC DNA]</scope>
    <source>
        <strain evidence="13 14">MCWD5</strain>
    </source>
</reference>
<comment type="caution">
    <text evidence="13">The sequence shown here is derived from an EMBL/GenBank/DDBJ whole genome shotgun (WGS) entry which is preliminary data.</text>
</comment>
<dbReference type="Pfam" id="PF12833">
    <property type="entry name" value="HTH_18"/>
    <property type="match status" value="1"/>
</dbReference>
<evidence type="ECO:0000256" key="5">
    <source>
        <dbReference type="ARBA" id="ARBA00023012"/>
    </source>
</evidence>
<dbReference type="InterPro" id="IPR018060">
    <property type="entry name" value="HTH_AraC"/>
</dbReference>
<dbReference type="CDD" id="cd17536">
    <property type="entry name" value="REC_YesN-like"/>
    <property type="match status" value="1"/>
</dbReference>
<comment type="function">
    <text evidence="9">May play the central regulatory role in sporulation. It may be an element of the effector pathway responsible for the activation of sporulation genes in response to nutritional stress. Spo0A may act in concert with spo0H (a sigma factor) to control the expression of some genes that are critical to the sporulation process.</text>
</comment>
<keyword evidence="3" id="KW-0963">Cytoplasm</keyword>
<keyword evidence="6" id="KW-0805">Transcription regulation</keyword>
<comment type="subcellular location">
    <subcellularLocation>
        <location evidence="1">Cytoplasm</location>
    </subcellularLocation>
</comment>
<evidence type="ECO:0000313" key="13">
    <source>
        <dbReference type="EMBL" id="RDU23807.1"/>
    </source>
</evidence>
<dbReference type="PROSITE" id="PS50110">
    <property type="entry name" value="RESPONSE_REGULATORY"/>
    <property type="match status" value="1"/>
</dbReference>
<dbReference type="InterPro" id="IPR051552">
    <property type="entry name" value="HptR"/>
</dbReference>
<dbReference type="InterPro" id="IPR020449">
    <property type="entry name" value="Tscrpt_reg_AraC-type_HTH"/>
</dbReference>
<organism evidence="13 14">
    <name type="scientific">Anaerosacchariphilus polymeriproducens</name>
    <dbReference type="NCBI Taxonomy" id="1812858"/>
    <lineage>
        <taxon>Bacteria</taxon>
        <taxon>Bacillati</taxon>
        <taxon>Bacillota</taxon>
        <taxon>Clostridia</taxon>
        <taxon>Lachnospirales</taxon>
        <taxon>Lachnospiraceae</taxon>
        <taxon>Anaerosacchariphilus</taxon>
    </lineage>
</organism>
<dbReference type="Pfam" id="PF00072">
    <property type="entry name" value="Response_reg"/>
    <property type="match status" value="1"/>
</dbReference>
<feature type="domain" description="Response regulatory" evidence="12">
    <location>
        <begin position="3"/>
        <end position="120"/>
    </location>
</feature>
<keyword evidence="8" id="KW-0804">Transcription</keyword>
<dbReference type="GO" id="GO:0005737">
    <property type="term" value="C:cytoplasm"/>
    <property type="evidence" value="ECO:0007669"/>
    <property type="project" value="UniProtKB-SubCell"/>
</dbReference>
<dbReference type="AlphaFoldDB" id="A0A371AW59"/>
<accession>A0A371AW59</accession>
<keyword evidence="5" id="KW-0902">Two-component regulatory system</keyword>
<feature type="domain" description="HTH araC/xylS-type" evidence="11">
    <location>
        <begin position="412"/>
        <end position="510"/>
    </location>
</feature>
<dbReference type="InterPro" id="IPR011006">
    <property type="entry name" value="CheY-like_superfamily"/>
</dbReference>
<dbReference type="PANTHER" id="PTHR42713:SF3">
    <property type="entry name" value="TRANSCRIPTIONAL REGULATORY PROTEIN HPTR"/>
    <property type="match status" value="1"/>
</dbReference>
<dbReference type="GO" id="GO:0000160">
    <property type="term" value="P:phosphorelay signal transduction system"/>
    <property type="evidence" value="ECO:0007669"/>
    <property type="project" value="UniProtKB-KW"/>
</dbReference>
<keyword evidence="4 10" id="KW-0597">Phosphoprotein</keyword>
<feature type="modified residue" description="4-aspartylphosphate" evidence="10">
    <location>
        <position position="55"/>
    </location>
</feature>
<dbReference type="PROSITE" id="PS01124">
    <property type="entry name" value="HTH_ARAC_FAMILY_2"/>
    <property type="match status" value="1"/>
</dbReference>
<dbReference type="GO" id="GO:0003700">
    <property type="term" value="F:DNA-binding transcription factor activity"/>
    <property type="evidence" value="ECO:0007669"/>
    <property type="project" value="InterPro"/>
</dbReference>
<dbReference type="Gene3D" id="1.10.10.60">
    <property type="entry name" value="Homeodomain-like"/>
    <property type="match status" value="2"/>
</dbReference>
<evidence type="ECO:0000256" key="6">
    <source>
        <dbReference type="ARBA" id="ARBA00023015"/>
    </source>
</evidence>
<evidence type="ECO:0000256" key="9">
    <source>
        <dbReference type="ARBA" id="ARBA00024867"/>
    </source>
</evidence>
<dbReference type="PRINTS" id="PR00032">
    <property type="entry name" value="HTHARAC"/>
</dbReference>
<dbReference type="EMBL" id="QRCT01000019">
    <property type="protein sequence ID" value="RDU23807.1"/>
    <property type="molecule type" value="Genomic_DNA"/>
</dbReference>
<evidence type="ECO:0000256" key="7">
    <source>
        <dbReference type="ARBA" id="ARBA00023125"/>
    </source>
</evidence>
<dbReference type="PROSITE" id="PS00041">
    <property type="entry name" value="HTH_ARAC_FAMILY_1"/>
    <property type="match status" value="1"/>
</dbReference>
<dbReference type="Gene3D" id="3.40.50.2300">
    <property type="match status" value="1"/>
</dbReference>
<dbReference type="GO" id="GO:0043565">
    <property type="term" value="F:sequence-specific DNA binding"/>
    <property type="evidence" value="ECO:0007669"/>
    <property type="project" value="InterPro"/>
</dbReference>
<dbReference type="InterPro" id="IPR001789">
    <property type="entry name" value="Sig_transdc_resp-reg_receiver"/>
</dbReference>
<evidence type="ECO:0000256" key="10">
    <source>
        <dbReference type="PROSITE-ProRule" id="PRU00169"/>
    </source>
</evidence>
<name>A0A371AW59_9FIRM</name>
<evidence type="ECO:0000259" key="12">
    <source>
        <dbReference type="PROSITE" id="PS50110"/>
    </source>
</evidence>
<dbReference type="RefSeq" id="WP_115481676.1">
    <property type="nucleotide sequence ID" value="NZ_QRCT01000019.1"/>
</dbReference>
<dbReference type="SMART" id="SM00448">
    <property type="entry name" value="REC"/>
    <property type="match status" value="1"/>
</dbReference>
<dbReference type="Proteomes" id="UP000255036">
    <property type="component" value="Unassembled WGS sequence"/>
</dbReference>
<proteinExistence type="predicted"/>
<evidence type="ECO:0000259" key="11">
    <source>
        <dbReference type="PROSITE" id="PS01124"/>
    </source>
</evidence>
<keyword evidence="14" id="KW-1185">Reference proteome</keyword>
<dbReference type="InterPro" id="IPR018062">
    <property type="entry name" value="HTH_AraC-typ_CS"/>
</dbReference>
<dbReference type="OrthoDB" id="9794370at2"/>
<evidence type="ECO:0000256" key="2">
    <source>
        <dbReference type="ARBA" id="ARBA00018672"/>
    </source>
</evidence>
<dbReference type="SMART" id="SM00342">
    <property type="entry name" value="HTH_ARAC"/>
    <property type="match status" value="1"/>
</dbReference>
<evidence type="ECO:0000256" key="4">
    <source>
        <dbReference type="ARBA" id="ARBA00022553"/>
    </source>
</evidence>
<dbReference type="PANTHER" id="PTHR42713">
    <property type="entry name" value="HISTIDINE KINASE-RELATED"/>
    <property type="match status" value="1"/>
</dbReference>
<sequence>MYTVLIADDEKVIREGLSCIINWTDYGFTICGEASNGEETLNLILKKQPNLVLLDINMPKLYGINVIKLARDRGYQGKFIILSGYSDFKYAQSAIKLGVNEYLTKPIDEDELSRSIESIKTTLISEAQNLENIFQYKQKAKNTILHELITESSSLSLNDIQYIHLYADKYQILLYENYSYKFRDVSYDFADILRLTNTSNLFDYFIEDNMNVILLKGDVALKKFNRFLEHYDRIPQKGSPLDSIFIAYGRPVNHIFDISISYKEAAALIKRRFFCKKGQHTLGFPDFPAIETKNIMITREIIEEYAFELADYIQCFNRQKVNDSLIHLENHLYNVRNNISETKLFLADLYLLIKERINRLYSNIQIPFPTNSEIIQLIQSKFYLYEIIQFYSSQFEMIMNALGAYSRNSILEDILYYIEHNFHNHIKLETIAPLFGYNSAYLGKLIHKTVGKNFNSYLDEIRIEHSKKLLSQQELKVYEIAECIGYNNVDYFHKKFKKYVGMSPAEYRKSMKEG</sequence>
<evidence type="ECO:0000256" key="3">
    <source>
        <dbReference type="ARBA" id="ARBA00022490"/>
    </source>
</evidence>
<evidence type="ECO:0000256" key="1">
    <source>
        <dbReference type="ARBA" id="ARBA00004496"/>
    </source>
</evidence>
<keyword evidence="7 13" id="KW-0238">DNA-binding</keyword>
<gene>
    <name evidence="13" type="ORF">DWV06_08090</name>
</gene>
<protein>
    <recommendedName>
        <fullName evidence="2">Stage 0 sporulation protein A homolog</fullName>
    </recommendedName>
</protein>
<dbReference type="SUPFAM" id="SSF46689">
    <property type="entry name" value="Homeodomain-like"/>
    <property type="match status" value="1"/>
</dbReference>
<dbReference type="SUPFAM" id="SSF52172">
    <property type="entry name" value="CheY-like"/>
    <property type="match status" value="1"/>
</dbReference>
<evidence type="ECO:0000313" key="14">
    <source>
        <dbReference type="Proteomes" id="UP000255036"/>
    </source>
</evidence>